<protein>
    <recommendedName>
        <fullName evidence="3">Secreted protein</fullName>
    </recommendedName>
</protein>
<feature type="signal peptide" evidence="1">
    <location>
        <begin position="1"/>
        <end position="29"/>
    </location>
</feature>
<dbReference type="EMBL" id="GFPF01003179">
    <property type="protein sequence ID" value="MAA14325.1"/>
    <property type="molecule type" value="Transcribed_RNA"/>
</dbReference>
<reference evidence="2" key="1">
    <citation type="journal article" date="2017" name="Parasit. Vectors">
        <title>Sialotranscriptomics of Rhipicephalus zambeziensis reveals intricate expression profiles of secretory proteins and suggests tight temporal transcriptional regulation during blood-feeding.</title>
        <authorList>
            <person name="de Castro M.H."/>
            <person name="de Klerk D."/>
            <person name="Pienaar R."/>
            <person name="Rees D.J.G."/>
            <person name="Mans B.J."/>
        </authorList>
    </citation>
    <scope>NUCLEOTIDE SEQUENCE</scope>
    <source>
        <tissue evidence="2">Salivary glands</tissue>
    </source>
</reference>
<organism evidence="2">
    <name type="scientific">Rhipicephalus zambeziensis</name>
    <dbReference type="NCBI Taxonomy" id="60191"/>
    <lineage>
        <taxon>Eukaryota</taxon>
        <taxon>Metazoa</taxon>
        <taxon>Ecdysozoa</taxon>
        <taxon>Arthropoda</taxon>
        <taxon>Chelicerata</taxon>
        <taxon>Arachnida</taxon>
        <taxon>Acari</taxon>
        <taxon>Parasitiformes</taxon>
        <taxon>Ixodida</taxon>
        <taxon>Ixodoidea</taxon>
        <taxon>Ixodidae</taxon>
        <taxon>Rhipicephalinae</taxon>
        <taxon>Rhipicephalus</taxon>
        <taxon>Rhipicephalus</taxon>
    </lineage>
</organism>
<evidence type="ECO:0000256" key="1">
    <source>
        <dbReference type="SAM" id="SignalP"/>
    </source>
</evidence>
<evidence type="ECO:0000313" key="2">
    <source>
        <dbReference type="EMBL" id="MAA14325.1"/>
    </source>
</evidence>
<accession>A0A224YBP2</accession>
<sequence>MAGARFQFKMTLMLTCSVYLLSCIAPTKVFKNVVVIVQFFCVRDCREGRHFSAIPFRAFSVWPVVGVTVRPRREHNITHRCTMRFVYRADDFQRPWLEL</sequence>
<dbReference type="AlphaFoldDB" id="A0A224YBP2"/>
<proteinExistence type="predicted"/>
<feature type="chain" id="PRO_5012330086" description="Secreted protein" evidence="1">
    <location>
        <begin position="30"/>
        <end position="99"/>
    </location>
</feature>
<name>A0A224YBP2_9ACAR</name>
<evidence type="ECO:0008006" key="3">
    <source>
        <dbReference type="Google" id="ProtNLM"/>
    </source>
</evidence>
<keyword evidence="1" id="KW-0732">Signal</keyword>